<name>A0A645IG67_9ZZZZ</name>
<evidence type="ECO:0000313" key="2">
    <source>
        <dbReference type="EMBL" id="MPN49469.1"/>
    </source>
</evidence>
<organism evidence="2">
    <name type="scientific">bioreactor metagenome</name>
    <dbReference type="NCBI Taxonomy" id="1076179"/>
    <lineage>
        <taxon>unclassified sequences</taxon>
        <taxon>metagenomes</taxon>
        <taxon>ecological metagenomes</taxon>
    </lineage>
</organism>
<dbReference type="EMBL" id="VSSQ01112761">
    <property type="protein sequence ID" value="MPN49469.1"/>
    <property type="molecule type" value="Genomic_DNA"/>
</dbReference>
<dbReference type="AlphaFoldDB" id="A0A645IG67"/>
<feature type="region of interest" description="Disordered" evidence="1">
    <location>
        <begin position="1"/>
        <end position="23"/>
    </location>
</feature>
<protein>
    <submittedName>
        <fullName evidence="2">Uncharacterized protein</fullName>
    </submittedName>
</protein>
<gene>
    <name evidence="2" type="ORF">SDC9_197090</name>
</gene>
<sequence length="61" mass="6573">MQNAKSEVDSAIHDADEDVKKEDVLDSVKESFDHVAESAKEAAEDAAAAVKHGIENAKKHL</sequence>
<evidence type="ECO:0000256" key="1">
    <source>
        <dbReference type="SAM" id="MobiDB-lite"/>
    </source>
</evidence>
<reference evidence="2" key="1">
    <citation type="submission" date="2019-08" db="EMBL/GenBank/DDBJ databases">
        <authorList>
            <person name="Kucharzyk K."/>
            <person name="Murdoch R.W."/>
            <person name="Higgins S."/>
            <person name="Loffler F."/>
        </authorList>
    </citation>
    <scope>NUCLEOTIDE SEQUENCE</scope>
</reference>
<proteinExistence type="predicted"/>
<comment type="caution">
    <text evidence="2">The sequence shown here is derived from an EMBL/GenBank/DDBJ whole genome shotgun (WGS) entry which is preliminary data.</text>
</comment>
<dbReference type="Gene3D" id="1.20.120.20">
    <property type="entry name" value="Apolipoprotein"/>
    <property type="match status" value="1"/>
</dbReference>
<accession>A0A645IG67</accession>